<dbReference type="RefSeq" id="XP_018133096.2">
    <property type="nucleotide sequence ID" value="XM_018272244.2"/>
</dbReference>
<dbReference type="AlphaFoldDB" id="A0A1B8GU52"/>
<dbReference type="PROSITE" id="PS51387">
    <property type="entry name" value="FAD_PCMH"/>
    <property type="match status" value="1"/>
</dbReference>
<keyword evidence="3" id="KW-0285">Flavoprotein</keyword>
<evidence type="ECO:0000256" key="4">
    <source>
        <dbReference type="ARBA" id="ARBA00022827"/>
    </source>
</evidence>
<proteinExistence type="inferred from homology"/>
<dbReference type="Gene3D" id="3.40.462.20">
    <property type="match status" value="1"/>
</dbReference>
<dbReference type="PANTHER" id="PTHR42973">
    <property type="entry name" value="BINDING OXIDOREDUCTASE, PUTATIVE (AFU_ORTHOLOGUE AFUA_1G17690)-RELATED"/>
    <property type="match status" value="1"/>
</dbReference>
<reference evidence="9" key="2">
    <citation type="journal article" date="2018" name="Nat. Commun.">
        <title>Extreme sensitivity to ultraviolet light in the fungal pathogen causing white-nose syndrome of bats.</title>
        <authorList>
            <person name="Palmer J.M."/>
            <person name="Drees K.P."/>
            <person name="Foster J.T."/>
            <person name="Lindner D.L."/>
        </authorList>
    </citation>
    <scope>NUCLEOTIDE SEQUENCE [LARGE SCALE GENOMIC DNA]</scope>
    <source>
        <strain evidence="9">UAMH 10579</strain>
    </source>
</reference>
<accession>A0A1B8GU52</accession>
<evidence type="ECO:0000256" key="1">
    <source>
        <dbReference type="ARBA" id="ARBA00001974"/>
    </source>
</evidence>
<evidence type="ECO:0000256" key="6">
    <source>
        <dbReference type="SAM" id="SignalP"/>
    </source>
</evidence>
<dbReference type="GeneID" id="28836125"/>
<evidence type="ECO:0000256" key="5">
    <source>
        <dbReference type="ARBA" id="ARBA00023002"/>
    </source>
</evidence>
<gene>
    <name evidence="8" type="ORF">VE01_02739</name>
</gene>
<dbReference type="GO" id="GO:0071949">
    <property type="term" value="F:FAD binding"/>
    <property type="evidence" value="ECO:0007669"/>
    <property type="project" value="InterPro"/>
</dbReference>
<evidence type="ECO:0000313" key="9">
    <source>
        <dbReference type="Proteomes" id="UP000091956"/>
    </source>
</evidence>
<name>A0A1B8GU52_9PEZI</name>
<dbReference type="Pfam" id="PF01565">
    <property type="entry name" value="FAD_binding_4"/>
    <property type="match status" value="1"/>
</dbReference>
<comment type="similarity">
    <text evidence="2">Belongs to the oxygen-dependent FAD-linked oxidoreductase family.</text>
</comment>
<keyword evidence="5" id="KW-0560">Oxidoreductase</keyword>
<feature type="chain" id="PRO_5015148953" description="FAD-binding PCMH-type domain-containing protein" evidence="6">
    <location>
        <begin position="22"/>
        <end position="593"/>
    </location>
</feature>
<dbReference type="InterPro" id="IPR006094">
    <property type="entry name" value="Oxid_FAD_bind_N"/>
</dbReference>
<evidence type="ECO:0000313" key="8">
    <source>
        <dbReference type="EMBL" id="OBT99363.2"/>
    </source>
</evidence>
<evidence type="ECO:0000256" key="3">
    <source>
        <dbReference type="ARBA" id="ARBA00022630"/>
    </source>
</evidence>
<dbReference type="InterPro" id="IPR050416">
    <property type="entry name" value="FAD-linked_Oxidoreductase"/>
</dbReference>
<feature type="domain" description="FAD-binding PCMH-type" evidence="7">
    <location>
        <begin position="116"/>
        <end position="300"/>
    </location>
</feature>
<dbReference type="STRING" id="342668.A0A1B8GU52"/>
<dbReference type="SUPFAM" id="SSF56176">
    <property type="entry name" value="FAD-binding/transporter-associated domain-like"/>
    <property type="match status" value="1"/>
</dbReference>
<protein>
    <recommendedName>
        <fullName evidence="7">FAD-binding PCMH-type domain-containing protein</fullName>
    </recommendedName>
</protein>
<dbReference type="PANTHER" id="PTHR42973:SF39">
    <property type="entry name" value="FAD-BINDING PCMH-TYPE DOMAIN-CONTAINING PROTEIN"/>
    <property type="match status" value="1"/>
</dbReference>
<keyword evidence="4" id="KW-0274">FAD</keyword>
<evidence type="ECO:0000259" key="7">
    <source>
        <dbReference type="PROSITE" id="PS51387"/>
    </source>
</evidence>
<dbReference type="Proteomes" id="UP000091956">
    <property type="component" value="Unassembled WGS sequence"/>
</dbReference>
<keyword evidence="6" id="KW-0732">Signal</keyword>
<evidence type="ECO:0000256" key="2">
    <source>
        <dbReference type="ARBA" id="ARBA00005466"/>
    </source>
</evidence>
<dbReference type="Pfam" id="PF08031">
    <property type="entry name" value="BBE"/>
    <property type="match status" value="1"/>
</dbReference>
<dbReference type="EMBL" id="KV460213">
    <property type="protein sequence ID" value="OBT99363.2"/>
    <property type="molecule type" value="Genomic_DNA"/>
</dbReference>
<comment type="cofactor">
    <cofactor evidence="1">
        <name>FAD</name>
        <dbReference type="ChEBI" id="CHEBI:57692"/>
    </cofactor>
</comment>
<keyword evidence="9" id="KW-1185">Reference proteome</keyword>
<reference evidence="8 9" key="1">
    <citation type="submission" date="2016-03" db="EMBL/GenBank/DDBJ databases">
        <title>Comparative genomics of Pseudogymnoascus destructans, the fungus causing white-nose syndrome of bats.</title>
        <authorList>
            <person name="Palmer J.M."/>
            <person name="Drees K.P."/>
            <person name="Foster J.T."/>
            <person name="Lindner D.L."/>
        </authorList>
    </citation>
    <scope>NUCLEOTIDE SEQUENCE [LARGE SCALE GENOMIC DNA]</scope>
    <source>
        <strain evidence="8 9">UAMH 10579</strain>
    </source>
</reference>
<dbReference type="InterPro" id="IPR016166">
    <property type="entry name" value="FAD-bd_PCMH"/>
</dbReference>
<dbReference type="Gene3D" id="3.30.465.10">
    <property type="match status" value="2"/>
</dbReference>
<dbReference type="GO" id="GO:0016491">
    <property type="term" value="F:oxidoreductase activity"/>
    <property type="evidence" value="ECO:0007669"/>
    <property type="project" value="UniProtKB-KW"/>
</dbReference>
<sequence>MATKRLAMLAFFLQLLALSSSHPNPKVCKAQPGTKAWPSEAKWESFDKSLSGQLIKTVPPGAVCHPSQPSYDAIACPAVQEGWKLAKWHTENPVSVILDSAVNDTCLPDPKYPCSAEGYPIYVVNATTAEHVKKGVNFARQNNVRLVIKGTGHDYMGRSAAPNSLSIWTHNIKGLEFFEINKFTPKHCKVPIDKHVITVGAGTQMLEIDEQASLRNLTVVGGGSGSVGIGGYLTGGGHSAISLTFGLAADQVVEMEVVTASGKIVTANACQNEDLFWAMRGGGGSTFGVIISATIKAYPSFKFATVSVMFGAPVSSSDAYYDALTTIFEESPDLGDLGISAYYFGAANVSAADYGIPVPGMINGFIGGFMLPLIDASNTSDSLLTAVNATLAKAIKGAEDQFLTSVTETTFDDFWSWYKDNNGPLNAGFDAILGSRLLDRKSLTGNRATLKEALIVAPGNGTLLGHLVSGKAVHNAKIPGGSNAVNPAWRSAYVHTVVSSSWDPLDAAGREKQLNLNTNVYTEALRKIAPDTGAYINEADLYEPNPQKAFWGANYPRLWFIKKMRDPLDVFWCSPCVGNEGWEVIDDALCRKW</sequence>
<organism evidence="8 9">
    <name type="scientific">Pseudogymnoascus verrucosus</name>
    <dbReference type="NCBI Taxonomy" id="342668"/>
    <lineage>
        <taxon>Eukaryota</taxon>
        <taxon>Fungi</taxon>
        <taxon>Dikarya</taxon>
        <taxon>Ascomycota</taxon>
        <taxon>Pezizomycotina</taxon>
        <taxon>Leotiomycetes</taxon>
        <taxon>Thelebolales</taxon>
        <taxon>Thelebolaceae</taxon>
        <taxon>Pseudogymnoascus</taxon>
    </lineage>
</organism>
<dbReference type="InterPro" id="IPR036318">
    <property type="entry name" value="FAD-bd_PCMH-like_sf"/>
</dbReference>
<dbReference type="InterPro" id="IPR012951">
    <property type="entry name" value="BBE"/>
</dbReference>
<feature type="signal peptide" evidence="6">
    <location>
        <begin position="1"/>
        <end position="21"/>
    </location>
</feature>
<dbReference type="InterPro" id="IPR016169">
    <property type="entry name" value="FAD-bd_PCMH_sub2"/>
</dbReference>